<reference evidence="2" key="1">
    <citation type="journal article" date="2022" name="bioRxiv">
        <title>Sequencing and chromosome-scale assembly of the giantPleurodeles waltlgenome.</title>
        <authorList>
            <person name="Brown T."/>
            <person name="Elewa A."/>
            <person name="Iarovenko S."/>
            <person name="Subramanian E."/>
            <person name="Araus A.J."/>
            <person name="Petzold A."/>
            <person name="Susuki M."/>
            <person name="Suzuki K.-i.T."/>
            <person name="Hayashi T."/>
            <person name="Toyoda A."/>
            <person name="Oliveira C."/>
            <person name="Osipova E."/>
            <person name="Leigh N.D."/>
            <person name="Simon A."/>
            <person name="Yun M.H."/>
        </authorList>
    </citation>
    <scope>NUCLEOTIDE SEQUENCE</scope>
    <source>
        <strain evidence="2">20211129_DDA</strain>
        <tissue evidence="2">Liver</tissue>
    </source>
</reference>
<evidence type="ECO:0000313" key="3">
    <source>
        <dbReference type="Proteomes" id="UP001066276"/>
    </source>
</evidence>
<accession>A0AAV7W1Z9</accession>
<comment type="caution">
    <text evidence="2">The sequence shown here is derived from an EMBL/GenBank/DDBJ whole genome shotgun (WGS) entry which is preliminary data.</text>
</comment>
<evidence type="ECO:0000256" key="1">
    <source>
        <dbReference type="SAM" id="MobiDB-lite"/>
    </source>
</evidence>
<dbReference type="AlphaFoldDB" id="A0AAV7W1Z9"/>
<organism evidence="2 3">
    <name type="scientific">Pleurodeles waltl</name>
    <name type="common">Iberian ribbed newt</name>
    <dbReference type="NCBI Taxonomy" id="8319"/>
    <lineage>
        <taxon>Eukaryota</taxon>
        <taxon>Metazoa</taxon>
        <taxon>Chordata</taxon>
        <taxon>Craniata</taxon>
        <taxon>Vertebrata</taxon>
        <taxon>Euteleostomi</taxon>
        <taxon>Amphibia</taxon>
        <taxon>Batrachia</taxon>
        <taxon>Caudata</taxon>
        <taxon>Salamandroidea</taxon>
        <taxon>Salamandridae</taxon>
        <taxon>Pleurodelinae</taxon>
        <taxon>Pleurodeles</taxon>
    </lineage>
</organism>
<dbReference type="Proteomes" id="UP001066276">
    <property type="component" value="Chromosome 1_2"/>
</dbReference>
<sequence>MPNEDAGSSEAAERPADCSQDDAEMKSLILAMKHSMTSMDAKMDTMCTRNDSMAQTGGSIMTRPPRGCPSTPDYHELLSLRHSI</sequence>
<feature type="region of interest" description="Disordered" evidence="1">
    <location>
        <begin position="50"/>
        <end position="84"/>
    </location>
</feature>
<proteinExistence type="predicted"/>
<keyword evidence="3" id="KW-1185">Reference proteome</keyword>
<gene>
    <name evidence="2" type="ORF">NDU88_003383</name>
</gene>
<feature type="compositionally biased region" description="Basic and acidic residues" evidence="1">
    <location>
        <begin position="73"/>
        <end position="84"/>
    </location>
</feature>
<dbReference type="EMBL" id="JANPWB010000002">
    <property type="protein sequence ID" value="KAJ1207993.1"/>
    <property type="molecule type" value="Genomic_DNA"/>
</dbReference>
<protein>
    <submittedName>
        <fullName evidence="2">Uncharacterized protein</fullName>
    </submittedName>
</protein>
<feature type="compositionally biased region" description="Polar residues" evidence="1">
    <location>
        <begin position="50"/>
        <end position="59"/>
    </location>
</feature>
<feature type="region of interest" description="Disordered" evidence="1">
    <location>
        <begin position="1"/>
        <end position="24"/>
    </location>
</feature>
<evidence type="ECO:0000313" key="2">
    <source>
        <dbReference type="EMBL" id="KAJ1207993.1"/>
    </source>
</evidence>
<name>A0AAV7W1Z9_PLEWA</name>